<accession>A0A1D1UQS6</accession>
<dbReference type="EMBL" id="BDGG01000002">
    <property type="protein sequence ID" value="GAU92059.1"/>
    <property type="molecule type" value="Genomic_DNA"/>
</dbReference>
<gene>
    <name evidence="1" type="primary">RvY_04201-1</name>
    <name evidence="1" type="synonym">RvY_04201.1</name>
    <name evidence="1" type="ORF">RvY_04201</name>
</gene>
<organism evidence="1 2">
    <name type="scientific">Ramazzottius varieornatus</name>
    <name type="common">Water bear</name>
    <name type="synonym">Tardigrade</name>
    <dbReference type="NCBI Taxonomy" id="947166"/>
    <lineage>
        <taxon>Eukaryota</taxon>
        <taxon>Metazoa</taxon>
        <taxon>Ecdysozoa</taxon>
        <taxon>Tardigrada</taxon>
        <taxon>Eutardigrada</taxon>
        <taxon>Parachela</taxon>
        <taxon>Hypsibioidea</taxon>
        <taxon>Ramazzottiidae</taxon>
        <taxon>Ramazzottius</taxon>
    </lineage>
</organism>
<sequence length="64" mass="7800">MNARWRQLAMGDSAVEVQYEQFWREIHPDTEIIDVKHSYHASPDQRVLYLLAVDYYIYVVYKDY</sequence>
<keyword evidence="2" id="KW-1185">Reference proteome</keyword>
<evidence type="ECO:0000313" key="1">
    <source>
        <dbReference type="EMBL" id="GAU92059.1"/>
    </source>
</evidence>
<comment type="caution">
    <text evidence="1">The sequence shown here is derived from an EMBL/GenBank/DDBJ whole genome shotgun (WGS) entry which is preliminary data.</text>
</comment>
<protein>
    <submittedName>
        <fullName evidence="1">Uncharacterized protein</fullName>
    </submittedName>
</protein>
<name>A0A1D1UQS6_RAMVA</name>
<reference evidence="1 2" key="1">
    <citation type="journal article" date="2016" name="Nat. Commun.">
        <title>Extremotolerant tardigrade genome and improved radiotolerance of human cultured cells by tardigrade-unique protein.</title>
        <authorList>
            <person name="Hashimoto T."/>
            <person name="Horikawa D.D."/>
            <person name="Saito Y."/>
            <person name="Kuwahara H."/>
            <person name="Kozuka-Hata H."/>
            <person name="Shin-I T."/>
            <person name="Minakuchi Y."/>
            <person name="Ohishi K."/>
            <person name="Motoyama A."/>
            <person name="Aizu T."/>
            <person name="Enomoto A."/>
            <person name="Kondo K."/>
            <person name="Tanaka S."/>
            <person name="Hara Y."/>
            <person name="Koshikawa S."/>
            <person name="Sagara H."/>
            <person name="Miura T."/>
            <person name="Yokobori S."/>
            <person name="Miyagawa K."/>
            <person name="Suzuki Y."/>
            <person name="Kubo T."/>
            <person name="Oyama M."/>
            <person name="Kohara Y."/>
            <person name="Fujiyama A."/>
            <person name="Arakawa K."/>
            <person name="Katayama T."/>
            <person name="Toyoda A."/>
            <person name="Kunieda T."/>
        </authorList>
    </citation>
    <scope>NUCLEOTIDE SEQUENCE [LARGE SCALE GENOMIC DNA]</scope>
    <source>
        <strain evidence="1 2">YOKOZUNA-1</strain>
    </source>
</reference>
<evidence type="ECO:0000313" key="2">
    <source>
        <dbReference type="Proteomes" id="UP000186922"/>
    </source>
</evidence>
<dbReference type="AlphaFoldDB" id="A0A1D1UQS6"/>
<dbReference type="Proteomes" id="UP000186922">
    <property type="component" value="Unassembled WGS sequence"/>
</dbReference>
<proteinExistence type="predicted"/>